<evidence type="ECO:0000256" key="7">
    <source>
        <dbReference type="SAM" id="SignalP"/>
    </source>
</evidence>
<keyword evidence="4 6" id="KW-0443">Lipid metabolism</keyword>
<feature type="active site" description="Nucleophile" evidence="6">
    <location>
        <position position="69"/>
    </location>
</feature>
<feature type="short sequence motif" description="GXSXG" evidence="6">
    <location>
        <begin position="67"/>
        <end position="71"/>
    </location>
</feature>
<dbReference type="InterPro" id="IPR050301">
    <property type="entry name" value="NTE"/>
</dbReference>
<dbReference type="PANTHER" id="PTHR14226:SF29">
    <property type="entry name" value="NEUROPATHY TARGET ESTERASE SWS"/>
    <property type="match status" value="1"/>
</dbReference>
<keyword evidence="3 6" id="KW-0442">Lipid degradation</keyword>
<dbReference type="InterPro" id="IPR002641">
    <property type="entry name" value="PNPLA_dom"/>
</dbReference>
<dbReference type="Pfam" id="PF01103">
    <property type="entry name" value="Omp85"/>
    <property type="match status" value="1"/>
</dbReference>
<evidence type="ECO:0000259" key="8">
    <source>
        <dbReference type="PROSITE" id="PS51635"/>
    </source>
</evidence>
<feature type="chain" id="PRO_5046596865" evidence="7">
    <location>
        <begin position="27"/>
        <end position="734"/>
    </location>
</feature>
<keyword evidence="5" id="KW-0472">Membrane</keyword>
<evidence type="ECO:0000256" key="1">
    <source>
        <dbReference type="ARBA" id="ARBA00004370"/>
    </source>
</evidence>
<feature type="domain" description="PNPLA" evidence="8">
    <location>
        <begin position="36"/>
        <end position="228"/>
    </location>
</feature>
<dbReference type="EMBL" id="JBHTBQ010000018">
    <property type="protein sequence ID" value="MFC7420373.1"/>
    <property type="molecule type" value="Genomic_DNA"/>
</dbReference>
<name>A0ABW2QXR4_9NEIS</name>
<dbReference type="InterPro" id="IPR000184">
    <property type="entry name" value="Bac_surfAg_D15"/>
</dbReference>
<organism evidence="9 10">
    <name type="scientific">Iodobacter arcticus</name>
    <dbReference type="NCBI Taxonomy" id="590593"/>
    <lineage>
        <taxon>Bacteria</taxon>
        <taxon>Pseudomonadati</taxon>
        <taxon>Pseudomonadota</taxon>
        <taxon>Betaproteobacteria</taxon>
        <taxon>Neisseriales</taxon>
        <taxon>Chitinibacteraceae</taxon>
        <taxon>Iodobacter</taxon>
    </lineage>
</organism>
<feature type="short sequence motif" description="DGA/G" evidence="6">
    <location>
        <begin position="215"/>
        <end position="217"/>
    </location>
</feature>
<feature type="signal peptide" evidence="7">
    <location>
        <begin position="1"/>
        <end position="26"/>
    </location>
</feature>
<dbReference type="PROSITE" id="PS51635">
    <property type="entry name" value="PNPLA"/>
    <property type="match status" value="1"/>
</dbReference>
<dbReference type="RefSeq" id="WP_380187996.1">
    <property type="nucleotide sequence ID" value="NZ_JBHTBQ010000018.1"/>
</dbReference>
<evidence type="ECO:0000313" key="10">
    <source>
        <dbReference type="Proteomes" id="UP001596473"/>
    </source>
</evidence>
<gene>
    <name evidence="9" type="ORF">ACFQNF_10875</name>
</gene>
<dbReference type="Pfam" id="PF01734">
    <property type="entry name" value="Patatin"/>
    <property type="match status" value="1"/>
</dbReference>
<dbReference type="PANTHER" id="PTHR14226">
    <property type="entry name" value="NEUROPATHY TARGET ESTERASE/SWISS CHEESE D.MELANOGASTER"/>
    <property type="match status" value="1"/>
</dbReference>
<dbReference type="CDD" id="cd07205">
    <property type="entry name" value="Pat_PNPLA6_PNPLA7_NTE1_like"/>
    <property type="match status" value="1"/>
</dbReference>
<feature type="active site" description="Proton acceptor" evidence="6">
    <location>
        <position position="215"/>
    </location>
</feature>
<feature type="short sequence motif" description="GXGXXG" evidence="6">
    <location>
        <begin position="40"/>
        <end position="45"/>
    </location>
</feature>
<evidence type="ECO:0000256" key="3">
    <source>
        <dbReference type="ARBA" id="ARBA00022963"/>
    </source>
</evidence>
<keyword evidence="2 6" id="KW-0378">Hydrolase</keyword>
<proteinExistence type="predicted"/>
<sequence length="734" mass="80798">MLRARSFLGKSVFIMLLGASCFSQQAFSVERPRIGLVLGGGGARGLSHIGVLKVLEEARVPIDCVVGTSIGSLVAGAYAAGRTPEELARRATDANWDDLLSSNLPRQLSAVRKKQDDKLNLVGIELGIRDSGEVALPSAAISTQKIELFLREMTFGGTTPSFDALSIPYRAVATDIETGEMVVLKDGDIVSAMRASMAVPGLFPAVSRGSRLLVDGGLARNMPIDVARSLCADVIIAVDVGAQPLIRNQINSILSTADQYTRLMVAQNVKPQLDSLKPSDVLITPNLGTLNSADFKRGKDFIVKGEEAATLSLYQLNKYSLSEEEYAAWQKKKSANKLIPQPVQTVEVMSMRNVNANVLKEALDVQIGNPLDGDHFHKRLAEVYARGDFSQLDYELTDHDGLQKLTLFPIEKDWGPNYLSFGLGMGTDFEGNNPYSLTAMYRRTWINSLGAEWKSSLRVGDTMSFQSEFYQPLQLDGYAFIAPSFRYKSSPISIWDAGENLAQYRYTQTRFGLDLGSSLTRFGEVRLGVSYQHYDATKQIGDSIYLDNADGDYGVGFKLYYDQLDHLYFPGKGDLVNLSAYYALKGQGDFSNYARFGLEAQHAFDINGVKGNIAVKGHYSYKEAPFLPDFQSFGGFLNMSSYRKNELLGENSIYMKAQVYSPVTLLGLSVGGSYLGAAIEAGRMFNVLDKEQEGWHSSLTGFWAADTYLGPFYLGAAYGDNKKLRYYLMLGNQF</sequence>
<evidence type="ECO:0000256" key="4">
    <source>
        <dbReference type="ARBA" id="ARBA00023098"/>
    </source>
</evidence>
<accession>A0ABW2QXR4</accession>
<keyword evidence="7" id="KW-0732">Signal</keyword>
<dbReference type="InterPro" id="IPR016035">
    <property type="entry name" value="Acyl_Trfase/lysoPLipase"/>
</dbReference>
<evidence type="ECO:0000313" key="9">
    <source>
        <dbReference type="EMBL" id="MFC7420373.1"/>
    </source>
</evidence>
<protein>
    <submittedName>
        <fullName evidence="9">Patatin-like phospholipase family protein</fullName>
    </submittedName>
</protein>
<dbReference type="SUPFAM" id="SSF52151">
    <property type="entry name" value="FabD/lysophospholipase-like"/>
    <property type="match status" value="1"/>
</dbReference>
<comment type="subcellular location">
    <subcellularLocation>
        <location evidence="1">Membrane</location>
    </subcellularLocation>
</comment>
<dbReference type="Gene3D" id="3.40.1090.10">
    <property type="entry name" value="Cytosolic phospholipase A2 catalytic domain"/>
    <property type="match status" value="2"/>
</dbReference>
<dbReference type="Gene3D" id="2.40.160.50">
    <property type="entry name" value="membrane protein fhac: a member of the omp85/tpsb transporter family"/>
    <property type="match status" value="1"/>
</dbReference>
<reference evidence="10" key="1">
    <citation type="journal article" date="2019" name="Int. J. Syst. Evol. Microbiol.">
        <title>The Global Catalogue of Microorganisms (GCM) 10K type strain sequencing project: providing services to taxonomists for standard genome sequencing and annotation.</title>
        <authorList>
            <consortium name="The Broad Institute Genomics Platform"/>
            <consortium name="The Broad Institute Genome Sequencing Center for Infectious Disease"/>
            <person name="Wu L."/>
            <person name="Ma J."/>
        </authorList>
    </citation>
    <scope>NUCLEOTIDE SEQUENCE [LARGE SCALE GENOMIC DNA]</scope>
    <source>
        <strain evidence="10">CCUG 62945</strain>
    </source>
</reference>
<evidence type="ECO:0000256" key="6">
    <source>
        <dbReference type="PROSITE-ProRule" id="PRU01161"/>
    </source>
</evidence>
<keyword evidence="10" id="KW-1185">Reference proteome</keyword>
<evidence type="ECO:0000256" key="5">
    <source>
        <dbReference type="ARBA" id="ARBA00023136"/>
    </source>
</evidence>
<comment type="caution">
    <text evidence="9">The sequence shown here is derived from an EMBL/GenBank/DDBJ whole genome shotgun (WGS) entry which is preliminary data.</text>
</comment>
<dbReference type="Proteomes" id="UP001596473">
    <property type="component" value="Unassembled WGS sequence"/>
</dbReference>
<evidence type="ECO:0000256" key="2">
    <source>
        <dbReference type="ARBA" id="ARBA00022801"/>
    </source>
</evidence>
<dbReference type="PROSITE" id="PS51257">
    <property type="entry name" value="PROKAR_LIPOPROTEIN"/>
    <property type="match status" value="1"/>
</dbReference>